<evidence type="ECO:0000313" key="2">
    <source>
        <dbReference type="Proteomes" id="UP000290378"/>
    </source>
</evidence>
<proteinExistence type="predicted"/>
<name>A0A6M8NKR6_9BACT</name>
<dbReference type="RefSeq" id="WP_129012811.1">
    <property type="nucleotide sequence ID" value="NZ_CBCSEI010000001.1"/>
</dbReference>
<protein>
    <submittedName>
        <fullName evidence="1">Uncharacterized protein</fullName>
    </submittedName>
</protein>
<dbReference type="Proteomes" id="UP000290378">
    <property type="component" value="Unassembled WGS sequence"/>
</dbReference>
<dbReference type="AlphaFoldDB" id="A0A6M8NKR6"/>
<reference evidence="1 2" key="1">
    <citation type="submission" date="2017-09" db="EMBL/GenBank/DDBJ databases">
        <title>Genomics of the genus Arcobacter.</title>
        <authorList>
            <person name="Perez-Cataluna A."/>
            <person name="Figueras M.J."/>
            <person name="Salas-Masso N."/>
        </authorList>
    </citation>
    <scope>NUCLEOTIDE SEQUENCE [LARGE SCALE GENOMIC DNA]</scope>
    <source>
        <strain evidence="1 2">CECT 7834</strain>
    </source>
</reference>
<evidence type="ECO:0000313" key="1">
    <source>
        <dbReference type="EMBL" id="RXI42483.1"/>
    </source>
</evidence>
<keyword evidence="2" id="KW-1185">Reference proteome</keyword>
<organism evidence="1 2">
    <name type="scientific">Arcobacter cloacae</name>
    <dbReference type="NCBI Taxonomy" id="1054034"/>
    <lineage>
        <taxon>Bacteria</taxon>
        <taxon>Pseudomonadati</taxon>
        <taxon>Campylobacterota</taxon>
        <taxon>Epsilonproteobacteria</taxon>
        <taxon>Campylobacterales</taxon>
        <taxon>Arcobacteraceae</taxon>
        <taxon>Arcobacter</taxon>
    </lineage>
</organism>
<accession>A0A6M8NKR6</accession>
<dbReference type="EMBL" id="NXII01000003">
    <property type="protein sequence ID" value="RXI42483.1"/>
    <property type="molecule type" value="Genomic_DNA"/>
</dbReference>
<comment type="caution">
    <text evidence="1">The sequence shown here is derived from an EMBL/GenBank/DDBJ whole genome shotgun (WGS) entry which is preliminary data.</text>
</comment>
<sequence length="306" mass="37169">MLDYHTGLDKLGLKIEFDDGVEQREILQELFVYITKKYDSIFIKEIERFNSKKYYIYQNKKTIFGVVTGCYRKKNPKASGYYFQYYINIEFSGLKRYDELLDEITKNVLYSVYAFLHTKNIEYSNMAADIYVDIKCPIENVLSLCVKKVPSVKYHKLDELQEKTNINYIEKVSEKKYNKTALRGYWYNKGKRAKLKYHLTRYELKLQPKYFYRHGFSLAAMEKALERYYVLYFKNENEKIEKIDKYSNYKHVAKRELKKLEFDKYKLKFDITAIKTFLNWLDSAYDEDLICEKQDEQFEDEWFVEY</sequence>
<gene>
    <name evidence="1" type="ORF">CP963_02990</name>
</gene>